<proteinExistence type="predicted"/>
<organism evidence="1 2">
    <name type="scientific">Gelidibacter gilvus</name>
    <dbReference type="NCBI Taxonomy" id="59602"/>
    <lineage>
        <taxon>Bacteria</taxon>
        <taxon>Pseudomonadati</taxon>
        <taxon>Bacteroidota</taxon>
        <taxon>Flavobacteriia</taxon>
        <taxon>Flavobacteriales</taxon>
        <taxon>Flavobacteriaceae</taxon>
        <taxon>Gelidibacter</taxon>
    </lineage>
</organism>
<reference evidence="1 2" key="1">
    <citation type="submission" date="2019-01" db="EMBL/GenBank/DDBJ databases">
        <title>Genome sequence of the Antarctic species Gelidibacter gilvus ACAM 158(T).</title>
        <authorList>
            <person name="Bowman J.P."/>
        </authorList>
    </citation>
    <scope>NUCLEOTIDE SEQUENCE [LARGE SCALE GENOMIC DNA]</scope>
    <source>
        <strain evidence="1 2">IC158</strain>
    </source>
</reference>
<sequence length="471" mass="56141">MKTKLKKFTEFSKTILPNEAKYLETQYQFVEEDKLQIIQLVITNALSQNKRKDFDASFDKRKYSYIKDWIEKKLQSIDVDASIAWIMSINQKILTDAIASDEEKEFLNYIASYKTIDFSFQNLYDLAKEYKSYLLVRMRYKDHQIVSDFIKTYKAPYLKAQDIKEKLYDATTEITDQYTLNNKETKHLEKWLLKVFKDATISGKNRYQAFVLLAFMYTNYNENDKLKVLFDQIDVYFSQGQMYSRRLLSNYYASRVLLHSKQDEFDEAEFYGYLSIRQNNNDTLMYLNNLVAILLRNNKPEKAYSLMEKHKDLYKETHNYHQKIGYCSYQIRVLSELHKNSLAEATAKTFLRKHKNEVLKHRWHHFFTSYISTLITQENYEDVLKLATKFDLIEKEKERQKQNNYVPNISWSISLSRYMEGQINSTRLLEEIKAPLSAIKPTTNQRQLMVKVIDKLSNNLPEAFLKLKSHI</sequence>
<dbReference type="OrthoDB" id="1400529at2"/>
<comment type="caution">
    <text evidence="1">The sequence shown here is derived from an EMBL/GenBank/DDBJ whole genome shotgun (WGS) entry which is preliminary data.</text>
</comment>
<dbReference type="AlphaFoldDB" id="A0A4Q0XLJ3"/>
<dbReference type="Proteomes" id="UP000289792">
    <property type="component" value="Unassembled WGS sequence"/>
</dbReference>
<gene>
    <name evidence="1" type="ORF">ESZ48_04975</name>
</gene>
<evidence type="ECO:0008006" key="3">
    <source>
        <dbReference type="Google" id="ProtNLM"/>
    </source>
</evidence>
<accession>A0A4Q0XLJ3</accession>
<protein>
    <recommendedName>
        <fullName evidence="3">Tetratricopeptide repeat protein</fullName>
    </recommendedName>
</protein>
<dbReference type="RefSeq" id="WP_129016227.1">
    <property type="nucleotide sequence ID" value="NZ_SDDZ01000002.1"/>
</dbReference>
<keyword evidence="2" id="KW-1185">Reference proteome</keyword>
<evidence type="ECO:0000313" key="1">
    <source>
        <dbReference type="EMBL" id="RXJ51229.1"/>
    </source>
</evidence>
<name>A0A4Q0XLJ3_9FLAO</name>
<dbReference type="InterPro" id="IPR011990">
    <property type="entry name" value="TPR-like_helical_dom_sf"/>
</dbReference>
<dbReference type="SUPFAM" id="SSF48452">
    <property type="entry name" value="TPR-like"/>
    <property type="match status" value="1"/>
</dbReference>
<dbReference type="EMBL" id="SDDZ01000002">
    <property type="protein sequence ID" value="RXJ51229.1"/>
    <property type="molecule type" value="Genomic_DNA"/>
</dbReference>
<evidence type="ECO:0000313" key="2">
    <source>
        <dbReference type="Proteomes" id="UP000289792"/>
    </source>
</evidence>